<dbReference type="RefSeq" id="WP_209654206.1">
    <property type="nucleotide sequence ID" value="NZ_CP047357.1"/>
</dbReference>
<proteinExistence type="predicted"/>
<evidence type="ECO:0000313" key="1">
    <source>
        <dbReference type="EMBL" id="MBP2333543.1"/>
    </source>
</evidence>
<organism evidence="1 2">
    <name type="scientific">Corynebacterium freneyi</name>
    <dbReference type="NCBI Taxonomy" id="134034"/>
    <lineage>
        <taxon>Bacteria</taxon>
        <taxon>Bacillati</taxon>
        <taxon>Actinomycetota</taxon>
        <taxon>Actinomycetes</taxon>
        <taxon>Mycobacteriales</taxon>
        <taxon>Corynebacteriaceae</taxon>
        <taxon>Corynebacterium</taxon>
    </lineage>
</organism>
<gene>
    <name evidence="1" type="ORF">JOF33_002242</name>
</gene>
<dbReference type="Proteomes" id="UP001519305">
    <property type="component" value="Unassembled WGS sequence"/>
</dbReference>
<dbReference type="EMBL" id="JAGINY010000001">
    <property type="protein sequence ID" value="MBP2333543.1"/>
    <property type="molecule type" value="Genomic_DNA"/>
</dbReference>
<sequence length="266" mass="29650">MIGPQSEDPRGIFLRQKGNSVGMGPELLGAEKFGSFVDECGGNQAQAAKLAVFNFRLAGAYLPALAAMELALRNRIASALAEEFGPDWPERLAAGDIVSSLRSRRKLNLLDEHADMFREARDHLRRKDRPAEAPDIIGATSMGIWVGLTGQGAPHRAKYYESQLWTPVIRKALPALDAAYGGRVRGGRYTLRESLHHDLNRLLDFRNRVAHHERITHLDHEVIVERLARVMTALVEIIPVCLDDLIPIPDEWSKRRINVLQGGARC</sequence>
<evidence type="ECO:0008006" key="3">
    <source>
        <dbReference type="Google" id="ProtNLM"/>
    </source>
</evidence>
<comment type="caution">
    <text evidence="1">The sequence shown here is derived from an EMBL/GenBank/DDBJ whole genome shotgun (WGS) entry which is preliminary data.</text>
</comment>
<reference evidence="1 2" key="1">
    <citation type="submission" date="2021-03" db="EMBL/GenBank/DDBJ databases">
        <title>Sequencing the genomes of 1000 actinobacteria strains.</title>
        <authorList>
            <person name="Klenk H.-P."/>
        </authorList>
    </citation>
    <scope>NUCLEOTIDE SEQUENCE [LARGE SCALE GENOMIC DNA]</scope>
    <source>
        <strain evidence="1 2">DSM 44506</strain>
    </source>
</reference>
<name>A0ABS4UAK6_9CORY</name>
<keyword evidence="2" id="KW-1185">Reference proteome</keyword>
<accession>A0ABS4UAK6</accession>
<protein>
    <recommendedName>
        <fullName evidence="3">Abi-like protein</fullName>
    </recommendedName>
</protein>
<evidence type="ECO:0000313" key="2">
    <source>
        <dbReference type="Proteomes" id="UP001519305"/>
    </source>
</evidence>